<keyword evidence="7" id="KW-1185">Reference proteome</keyword>
<organism evidence="6 7">
    <name type="scientific">Platanthera zijinensis</name>
    <dbReference type="NCBI Taxonomy" id="2320716"/>
    <lineage>
        <taxon>Eukaryota</taxon>
        <taxon>Viridiplantae</taxon>
        <taxon>Streptophyta</taxon>
        <taxon>Embryophyta</taxon>
        <taxon>Tracheophyta</taxon>
        <taxon>Spermatophyta</taxon>
        <taxon>Magnoliopsida</taxon>
        <taxon>Liliopsida</taxon>
        <taxon>Asparagales</taxon>
        <taxon>Orchidaceae</taxon>
        <taxon>Orchidoideae</taxon>
        <taxon>Orchideae</taxon>
        <taxon>Orchidinae</taxon>
        <taxon>Platanthera</taxon>
    </lineage>
</organism>
<comment type="subcellular location">
    <subcellularLocation>
        <location evidence="1">Nucleus</location>
    </subcellularLocation>
</comment>
<dbReference type="PANTHER" id="PTHR31384">
    <property type="entry name" value="AUXIN RESPONSE FACTOR 4-RELATED"/>
    <property type="match status" value="1"/>
</dbReference>
<name>A0AAP0G056_9ASPA</name>
<keyword evidence="4" id="KW-0804">Transcription</keyword>
<reference evidence="6 7" key="1">
    <citation type="journal article" date="2022" name="Nat. Plants">
        <title>Genomes of leafy and leafless Platanthera orchids illuminate the evolution of mycoheterotrophy.</title>
        <authorList>
            <person name="Li M.H."/>
            <person name="Liu K.W."/>
            <person name="Li Z."/>
            <person name="Lu H.C."/>
            <person name="Ye Q.L."/>
            <person name="Zhang D."/>
            <person name="Wang J.Y."/>
            <person name="Li Y.F."/>
            <person name="Zhong Z.M."/>
            <person name="Liu X."/>
            <person name="Yu X."/>
            <person name="Liu D.K."/>
            <person name="Tu X.D."/>
            <person name="Liu B."/>
            <person name="Hao Y."/>
            <person name="Liao X.Y."/>
            <person name="Jiang Y.T."/>
            <person name="Sun W.H."/>
            <person name="Chen J."/>
            <person name="Chen Y.Q."/>
            <person name="Ai Y."/>
            <person name="Zhai J.W."/>
            <person name="Wu S.S."/>
            <person name="Zhou Z."/>
            <person name="Hsiao Y.Y."/>
            <person name="Wu W.L."/>
            <person name="Chen Y.Y."/>
            <person name="Lin Y.F."/>
            <person name="Hsu J.L."/>
            <person name="Li C.Y."/>
            <person name="Wang Z.W."/>
            <person name="Zhao X."/>
            <person name="Zhong W.Y."/>
            <person name="Ma X.K."/>
            <person name="Ma L."/>
            <person name="Huang J."/>
            <person name="Chen G.Z."/>
            <person name="Huang M.Z."/>
            <person name="Huang L."/>
            <person name="Peng D.H."/>
            <person name="Luo Y.B."/>
            <person name="Zou S.Q."/>
            <person name="Chen S.P."/>
            <person name="Lan S."/>
            <person name="Tsai W.C."/>
            <person name="Van de Peer Y."/>
            <person name="Liu Z.J."/>
        </authorList>
    </citation>
    <scope>NUCLEOTIDE SEQUENCE [LARGE SCALE GENOMIC DNA]</scope>
    <source>
        <strain evidence="6">Lor287</strain>
    </source>
</reference>
<protein>
    <submittedName>
        <fullName evidence="6">Auxin response factor 8</fullName>
    </submittedName>
</protein>
<keyword evidence="2" id="KW-0805">Transcription regulation</keyword>
<dbReference type="AlphaFoldDB" id="A0AAP0G056"/>
<evidence type="ECO:0000313" key="6">
    <source>
        <dbReference type="EMBL" id="KAK8930488.1"/>
    </source>
</evidence>
<dbReference type="InterPro" id="IPR044835">
    <property type="entry name" value="ARF_plant"/>
</dbReference>
<dbReference type="PANTHER" id="PTHR31384:SF150">
    <property type="entry name" value="AUXIN RESPONSE FACTOR 6"/>
    <property type="match status" value="1"/>
</dbReference>
<accession>A0AAP0G056</accession>
<proteinExistence type="predicted"/>
<dbReference type="GO" id="GO:0005634">
    <property type="term" value="C:nucleus"/>
    <property type="evidence" value="ECO:0007669"/>
    <property type="project" value="UniProtKB-SubCell"/>
</dbReference>
<evidence type="ECO:0000313" key="7">
    <source>
        <dbReference type="Proteomes" id="UP001418222"/>
    </source>
</evidence>
<keyword evidence="3" id="KW-0238">DNA-binding</keyword>
<evidence type="ECO:0000256" key="4">
    <source>
        <dbReference type="ARBA" id="ARBA00023163"/>
    </source>
</evidence>
<dbReference type="InterPro" id="IPR015300">
    <property type="entry name" value="DNA-bd_pseudobarrel_sf"/>
</dbReference>
<dbReference type="GO" id="GO:0003677">
    <property type="term" value="F:DNA binding"/>
    <property type="evidence" value="ECO:0007669"/>
    <property type="project" value="UniProtKB-KW"/>
</dbReference>
<comment type="caution">
    <text evidence="6">The sequence shown here is derived from an EMBL/GenBank/DDBJ whole genome shotgun (WGS) entry which is preliminary data.</text>
</comment>
<keyword evidence="5" id="KW-0539">Nucleus</keyword>
<sequence length="100" mass="11601">MGVPSKQPTNYFYKTLIVIDTSTYGGLFVPHKAANKVFPPLNFSLQPPALELIARDLHEVEWKFRHIFRGIVIYFRNKFLVVLSILEAMIPSLEYPIHQQ</sequence>
<dbReference type="GO" id="GO:0009725">
    <property type="term" value="P:response to hormone"/>
    <property type="evidence" value="ECO:0007669"/>
    <property type="project" value="InterPro"/>
</dbReference>
<gene>
    <name evidence="6" type="primary">ARF8</name>
    <name evidence="6" type="ORF">KSP39_PZI016290</name>
</gene>
<evidence type="ECO:0000256" key="2">
    <source>
        <dbReference type="ARBA" id="ARBA00023015"/>
    </source>
</evidence>
<dbReference type="Gene3D" id="2.40.330.10">
    <property type="entry name" value="DNA-binding pseudobarrel domain"/>
    <property type="match status" value="1"/>
</dbReference>
<dbReference type="SUPFAM" id="SSF101936">
    <property type="entry name" value="DNA-binding pseudobarrel domain"/>
    <property type="match status" value="1"/>
</dbReference>
<dbReference type="Proteomes" id="UP001418222">
    <property type="component" value="Unassembled WGS sequence"/>
</dbReference>
<evidence type="ECO:0000256" key="1">
    <source>
        <dbReference type="ARBA" id="ARBA00004123"/>
    </source>
</evidence>
<evidence type="ECO:0000256" key="3">
    <source>
        <dbReference type="ARBA" id="ARBA00023125"/>
    </source>
</evidence>
<dbReference type="GO" id="GO:0006355">
    <property type="term" value="P:regulation of DNA-templated transcription"/>
    <property type="evidence" value="ECO:0007669"/>
    <property type="project" value="InterPro"/>
</dbReference>
<evidence type="ECO:0000256" key="5">
    <source>
        <dbReference type="ARBA" id="ARBA00023242"/>
    </source>
</evidence>
<dbReference type="EMBL" id="JBBWWQ010000014">
    <property type="protein sequence ID" value="KAK8930488.1"/>
    <property type="molecule type" value="Genomic_DNA"/>
</dbReference>